<accession>A0ABR2D5W1</accession>
<keyword evidence="2" id="KW-1185">Reference proteome</keyword>
<name>A0ABR2D5W1_9ROSI</name>
<evidence type="ECO:0000313" key="2">
    <source>
        <dbReference type="Proteomes" id="UP001472677"/>
    </source>
</evidence>
<sequence>MKVKPSVEIMLKQDRSKSSADGDPLVEARASYEGGDMEYYKDFTTDVDVPELQGRCERFHLPCLGMYVCCPEVWVWSLIALTQLVLHPSAADIHTTGGVVIAATVHNSREYLALLSFKFGYVFMVVG</sequence>
<reference evidence="1 2" key="1">
    <citation type="journal article" date="2024" name="G3 (Bethesda)">
        <title>Genome assembly of Hibiscus sabdariffa L. provides insights into metabolisms of medicinal natural products.</title>
        <authorList>
            <person name="Kim T."/>
        </authorList>
    </citation>
    <scope>NUCLEOTIDE SEQUENCE [LARGE SCALE GENOMIC DNA]</scope>
    <source>
        <strain evidence="1">TK-2024</strain>
        <tissue evidence="1">Old leaves</tissue>
    </source>
</reference>
<evidence type="ECO:0000313" key="1">
    <source>
        <dbReference type="EMBL" id="KAK8530720.1"/>
    </source>
</evidence>
<proteinExistence type="predicted"/>
<dbReference type="Proteomes" id="UP001472677">
    <property type="component" value="Unassembled WGS sequence"/>
</dbReference>
<dbReference type="EMBL" id="JBBPBM010000035">
    <property type="protein sequence ID" value="KAK8530720.1"/>
    <property type="molecule type" value="Genomic_DNA"/>
</dbReference>
<organism evidence="1 2">
    <name type="scientific">Hibiscus sabdariffa</name>
    <name type="common">roselle</name>
    <dbReference type="NCBI Taxonomy" id="183260"/>
    <lineage>
        <taxon>Eukaryota</taxon>
        <taxon>Viridiplantae</taxon>
        <taxon>Streptophyta</taxon>
        <taxon>Embryophyta</taxon>
        <taxon>Tracheophyta</taxon>
        <taxon>Spermatophyta</taxon>
        <taxon>Magnoliopsida</taxon>
        <taxon>eudicotyledons</taxon>
        <taxon>Gunneridae</taxon>
        <taxon>Pentapetalae</taxon>
        <taxon>rosids</taxon>
        <taxon>malvids</taxon>
        <taxon>Malvales</taxon>
        <taxon>Malvaceae</taxon>
        <taxon>Malvoideae</taxon>
        <taxon>Hibiscus</taxon>
    </lineage>
</organism>
<gene>
    <name evidence="1" type="ORF">V6N12_013222</name>
</gene>
<protein>
    <submittedName>
        <fullName evidence="1">Uncharacterized protein</fullName>
    </submittedName>
</protein>
<comment type="caution">
    <text evidence="1">The sequence shown here is derived from an EMBL/GenBank/DDBJ whole genome shotgun (WGS) entry which is preliminary data.</text>
</comment>